<dbReference type="InParanoid" id="I7LVZ9"/>
<accession>I7LVZ9</accession>
<feature type="region of interest" description="Disordered" evidence="1">
    <location>
        <begin position="619"/>
        <end position="651"/>
    </location>
</feature>
<dbReference type="KEGG" id="tet:TTHERM_00220920"/>
<dbReference type="EMBL" id="GG662621">
    <property type="protein sequence ID" value="EAS00419.2"/>
    <property type="molecule type" value="Genomic_DNA"/>
</dbReference>
<organism evidence="4 5">
    <name type="scientific">Tetrahymena thermophila (strain SB210)</name>
    <dbReference type="NCBI Taxonomy" id="312017"/>
    <lineage>
        <taxon>Eukaryota</taxon>
        <taxon>Sar</taxon>
        <taxon>Alveolata</taxon>
        <taxon>Ciliophora</taxon>
        <taxon>Intramacronucleata</taxon>
        <taxon>Oligohymenophorea</taxon>
        <taxon>Hymenostomatida</taxon>
        <taxon>Tetrahymenina</taxon>
        <taxon>Tetrahymenidae</taxon>
        <taxon>Tetrahymena</taxon>
    </lineage>
</organism>
<dbReference type="Proteomes" id="UP000009168">
    <property type="component" value="Unassembled WGS sequence"/>
</dbReference>
<keyword evidence="2" id="KW-1133">Transmembrane helix</keyword>
<feature type="compositionally biased region" description="Polar residues" evidence="1">
    <location>
        <begin position="766"/>
        <end position="788"/>
    </location>
</feature>
<dbReference type="GeneID" id="7833819"/>
<sequence>MKISLLNYVLIAMIALQSIVYCSTDDQSRLSKLQIKFGSPTTITFLYQQTFRTEFQENTYKENITPSFCSIKQSSFTASEAQQINISDLCYTNCLFQAQDYYAYIVNEKSQFIVFQMQEEGTNQNYKIPYFSRKLITRNQIDEDLQKLQNLSKAKLILNQNNTLKQASLITQYKFYWYQSGTIQTSQFNFSSFDDQSLSKIIIQDQYLIIPDDSTGIQIYSYSSISPSNNYSLQPHLNITISQFFKLQEWQRIQDMINKQDNNSNIDPNNGQTSNGQDIFEFNFSIKSLQVKLVQTQTINIFAYEQFSKAICIFSVDLLNKSALLIQKVPTAGKISNFLINNNFLYANQAISKGIRDNFSLVEFQQITSQGNYIPRQTYPMTSNISKILVSETLSYSLQENIISIVRRQVPFKLNSEEETKQQISIQYSEGADDFWNFPAKFTQNQSSPVRGSGSSQDTINESTKYLDQDSDDSSGSYFSPRLSLQDNDSLLNPVDSILVKNQDSLSIIIIQEKLSHLICQPEDEKVLNKEYTFFMSLEVFSSKDSSGNIQLQTYSEGLDITIFRDIFQNSTVALVVGLSVGLTLSLIVVIIFCIYFYRMKNHYQLLLQDNSKDLSKEVASSSINTSSNNSSNESYPSSVNMQSNQTEEQQNNQANIFKSNKNNFQKNNSKKYNNNNQQIQLPVLDDNNIIFNAQNANSNDGNYHFQSDQHANEFYINSYQIQNQNQKYIIPNNTQMQDLPNQEFTGIRNPEQDISQKFPSCELDCSSSSGNNDIKNVENDNTNGNHSKSSDKIKNIQKSQNIKAPNSQQIVEDELNSNNSNKSEHVSFRNNSIEEQESQNNSNSDKSSKGPCAQSQISKEMIGYDIVSFKSQTSDQLRQSQTIYNSPLKPNNLENDNSIEFKLKQNQIQFAEKRD</sequence>
<feature type="compositionally biased region" description="Low complexity" evidence="1">
    <location>
        <begin position="621"/>
        <end position="651"/>
    </location>
</feature>
<keyword evidence="2 4" id="KW-0812">Transmembrane</keyword>
<evidence type="ECO:0000313" key="4">
    <source>
        <dbReference type="EMBL" id="EAS00419.2"/>
    </source>
</evidence>
<dbReference type="RefSeq" id="XP_001020664.2">
    <property type="nucleotide sequence ID" value="XM_001020664.2"/>
</dbReference>
<feature type="region of interest" description="Disordered" evidence="1">
    <location>
        <begin position="816"/>
        <end position="855"/>
    </location>
</feature>
<feature type="chain" id="PRO_5003712080" evidence="3">
    <location>
        <begin position="23"/>
        <end position="916"/>
    </location>
</feature>
<keyword evidence="2" id="KW-0472">Membrane</keyword>
<feature type="transmembrane region" description="Helical" evidence="2">
    <location>
        <begin position="573"/>
        <end position="598"/>
    </location>
</feature>
<keyword evidence="3" id="KW-0732">Signal</keyword>
<protein>
    <submittedName>
        <fullName evidence="4">Transmembrane protein, putative</fullName>
    </submittedName>
</protein>
<gene>
    <name evidence="4" type="ORF">TTHERM_00220920</name>
</gene>
<name>I7LVZ9_TETTS</name>
<evidence type="ECO:0000256" key="2">
    <source>
        <dbReference type="SAM" id="Phobius"/>
    </source>
</evidence>
<evidence type="ECO:0000256" key="3">
    <source>
        <dbReference type="SAM" id="SignalP"/>
    </source>
</evidence>
<feature type="signal peptide" evidence="3">
    <location>
        <begin position="1"/>
        <end position="22"/>
    </location>
</feature>
<dbReference type="eggNOG" id="ENOG502RPX4">
    <property type="taxonomic scope" value="Eukaryota"/>
</dbReference>
<feature type="compositionally biased region" description="Low complexity" evidence="1">
    <location>
        <begin position="831"/>
        <end position="846"/>
    </location>
</feature>
<proteinExistence type="predicted"/>
<reference evidence="5" key="1">
    <citation type="journal article" date="2006" name="PLoS Biol.">
        <title>Macronuclear genome sequence of the ciliate Tetrahymena thermophila, a model eukaryote.</title>
        <authorList>
            <person name="Eisen J.A."/>
            <person name="Coyne R.S."/>
            <person name="Wu M."/>
            <person name="Wu D."/>
            <person name="Thiagarajan M."/>
            <person name="Wortman J.R."/>
            <person name="Badger J.H."/>
            <person name="Ren Q."/>
            <person name="Amedeo P."/>
            <person name="Jones K.M."/>
            <person name="Tallon L.J."/>
            <person name="Delcher A.L."/>
            <person name="Salzberg S.L."/>
            <person name="Silva J.C."/>
            <person name="Haas B.J."/>
            <person name="Majoros W.H."/>
            <person name="Farzad M."/>
            <person name="Carlton J.M."/>
            <person name="Smith R.K. Jr."/>
            <person name="Garg J."/>
            <person name="Pearlman R.E."/>
            <person name="Karrer K.M."/>
            <person name="Sun L."/>
            <person name="Manning G."/>
            <person name="Elde N.C."/>
            <person name="Turkewitz A.P."/>
            <person name="Asai D.J."/>
            <person name="Wilkes D.E."/>
            <person name="Wang Y."/>
            <person name="Cai H."/>
            <person name="Collins K."/>
            <person name="Stewart B.A."/>
            <person name="Lee S.R."/>
            <person name="Wilamowska K."/>
            <person name="Weinberg Z."/>
            <person name="Ruzzo W.L."/>
            <person name="Wloga D."/>
            <person name="Gaertig J."/>
            <person name="Frankel J."/>
            <person name="Tsao C.-C."/>
            <person name="Gorovsky M.A."/>
            <person name="Keeling P.J."/>
            <person name="Waller R.F."/>
            <person name="Patron N.J."/>
            <person name="Cherry J.M."/>
            <person name="Stover N.A."/>
            <person name="Krieger C.J."/>
            <person name="del Toro C."/>
            <person name="Ryder H.F."/>
            <person name="Williamson S.C."/>
            <person name="Barbeau R.A."/>
            <person name="Hamilton E.P."/>
            <person name="Orias E."/>
        </authorList>
    </citation>
    <scope>NUCLEOTIDE SEQUENCE [LARGE SCALE GENOMIC DNA]</scope>
    <source>
        <strain evidence="5">SB210</strain>
    </source>
</reference>
<evidence type="ECO:0000313" key="5">
    <source>
        <dbReference type="Proteomes" id="UP000009168"/>
    </source>
</evidence>
<feature type="region of interest" description="Disordered" evidence="1">
    <location>
        <begin position="761"/>
        <end position="793"/>
    </location>
</feature>
<evidence type="ECO:0000256" key="1">
    <source>
        <dbReference type="SAM" id="MobiDB-lite"/>
    </source>
</evidence>
<keyword evidence="5" id="KW-1185">Reference proteome</keyword>
<dbReference type="AlphaFoldDB" id="I7LVZ9"/>